<dbReference type="InterPro" id="IPR036465">
    <property type="entry name" value="vWFA_dom_sf"/>
</dbReference>
<dbReference type="RefSeq" id="XP_035825409.1">
    <property type="nucleotide sequence ID" value="XM_035969516.1"/>
</dbReference>
<dbReference type="PROSITE" id="PS50234">
    <property type="entry name" value="VWFA"/>
    <property type="match status" value="1"/>
</dbReference>
<organism evidence="4 5">
    <name type="scientific">Aplysia californica</name>
    <name type="common">California sea hare</name>
    <dbReference type="NCBI Taxonomy" id="6500"/>
    <lineage>
        <taxon>Eukaryota</taxon>
        <taxon>Metazoa</taxon>
        <taxon>Spiralia</taxon>
        <taxon>Lophotrochozoa</taxon>
        <taxon>Mollusca</taxon>
        <taxon>Gastropoda</taxon>
        <taxon>Heterobranchia</taxon>
        <taxon>Euthyneura</taxon>
        <taxon>Tectipleura</taxon>
        <taxon>Aplysiida</taxon>
        <taxon>Aplysioidea</taxon>
        <taxon>Aplysiidae</taxon>
        <taxon>Aplysia</taxon>
    </lineage>
</organism>
<accession>A0ABM1VSL7</accession>
<keyword evidence="5" id="KW-0176">Collagen</keyword>
<dbReference type="Proteomes" id="UP000694888">
    <property type="component" value="Unplaced"/>
</dbReference>
<reference evidence="5" key="1">
    <citation type="submission" date="2025-08" db="UniProtKB">
        <authorList>
            <consortium name="RefSeq"/>
        </authorList>
    </citation>
    <scope>IDENTIFICATION</scope>
</reference>
<dbReference type="GeneID" id="106011633"/>
<feature type="chain" id="PRO_5045905597" evidence="2">
    <location>
        <begin position="24"/>
        <end position="282"/>
    </location>
</feature>
<dbReference type="PANTHER" id="PTHR24020">
    <property type="entry name" value="COLLAGEN ALPHA"/>
    <property type="match status" value="1"/>
</dbReference>
<feature type="signal peptide" evidence="2">
    <location>
        <begin position="1"/>
        <end position="23"/>
    </location>
</feature>
<evidence type="ECO:0000259" key="3">
    <source>
        <dbReference type="PROSITE" id="PS50234"/>
    </source>
</evidence>
<evidence type="ECO:0000313" key="4">
    <source>
        <dbReference type="Proteomes" id="UP000694888"/>
    </source>
</evidence>
<dbReference type="Gene3D" id="3.40.50.410">
    <property type="entry name" value="von Willebrand factor, type A domain"/>
    <property type="match status" value="1"/>
</dbReference>
<dbReference type="SUPFAM" id="SSF53300">
    <property type="entry name" value="vWA-like"/>
    <property type="match status" value="1"/>
</dbReference>
<keyword evidence="4" id="KW-1185">Reference proteome</keyword>
<evidence type="ECO:0000256" key="1">
    <source>
        <dbReference type="SAM" id="MobiDB-lite"/>
    </source>
</evidence>
<dbReference type="PANTHER" id="PTHR24020:SF84">
    <property type="entry name" value="VWFA DOMAIN-CONTAINING PROTEIN"/>
    <property type="match status" value="1"/>
</dbReference>
<evidence type="ECO:0000313" key="5">
    <source>
        <dbReference type="RefSeq" id="XP_035825409.1"/>
    </source>
</evidence>
<feature type="domain" description="VWFA" evidence="3">
    <location>
        <begin position="33"/>
        <end position="207"/>
    </location>
</feature>
<feature type="region of interest" description="Disordered" evidence="1">
    <location>
        <begin position="223"/>
        <end position="249"/>
    </location>
</feature>
<protein>
    <submittedName>
        <fullName evidence="5">Collagen alpha-1(XII) chain</fullName>
    </submittedName>
</protein>
<gene>
    <name evidence="5" type="primary">LOC106011633</name>
</gene>
<dbReference type="Pfam" id="PF00092">
    <property type="entry name" value="VWA"/>
    <property type="match status" value="1"/>
</dbReference>
<dbReference type="InterPro" id="IPR050525">
    <property type="entry name" value="ECM_Assembly_Org"/>
</dbReference>
<dbReference type="InterPro" id="IPR002035">
    <property type="entry name" value="VWF_A"/>
</dbReference>
<proteinExistence type="predicted"/>
<dbReference type="PRINTS" id="PR00453">
    <property type="entry name" value="VWFADOMAIN"/>
</dbReference>
<name>A0ABM1VSL7_APLCA</name>
<dbReference type="GO" id="GO:0005581">
    <property type="term" value="C:collagen trimer"/>
    <property type="evidence" value="ECO:0007669"/>
    <property type="project" value="UniProtKB-KW"/>
</dbReference>
<sequence length="282" mass="31905">MRTSMCAAFLLFALAVEPETVSSDNDCEHVRLDVALVVDSSSSVTRANFKKTVRFIDAILRQLPIGPDDVRVAIIRFSHGSDVMTYFNDDMDKDSKRKAIRKMRFNGGTTATDKAIKDLREKVLDSSHGNRENVPDLVVLITDGASNNMTATVIEANILKQRPDLRIVTLGIGDQVDRAELRVLASSDREMYEARSFKKVRSFVEKILQWACLAEYRVPPEKRTRATHRATSTTAAHRETTSTTMKAPEKETRCLLELNEFRKIMVEYLPDARRNRSRGTSH</sequence>
<evidence type="ECO:0000256" key="2">
    <source>
        <dbReference type="SAM" id="SignalP"/>
    </source>
</evidence>
<keyword evidence="2" id="KW-0732">Signal</keyword>
<dbReference type="SMART" id="SM00327">
    <property type="entry name" value="VWA"/>
    <property type="match status" value="1"/>
</dbReference>